<keyword evidence="1" id="KW-0472">Membrane</keyword>
<proteinExistence type="predicted"/>
<dbReference type="Proteomes" id="UP000254807">
    <property type="component" value="Unassembled WGS sequence"/>
</dbReference>
<evidence type="ECO:0000313" key="2">
    <source>
        <dbReference type="EMBL" id="STD83381.1"/>
    </source>
</evidence>
<dbReference type="InterPro" id="IPR025608">
    <property type="entry name" value="TcpE"/>
</dbReference>
<name>A0A376GXV6_ENTGA</name>
<dbReference type="EMBL" id="UFYW01000001">
    <property type="protein sequence ID" value="STD83381.1"/>
    <property type="molecule type" value="Genomic_DNA"/>
</dbReference>
<dbReference type="Pfam" id="PF12648">
    <property type="entry name" value="TcpE"/>
    <property type="match status" value="1"/>
</dbReference>
<dbReference type="RefSeq" id="WP_082709601.1">
    <property type="nucleotide sequence ID" value="NZ_JBHULA010000040.1"/>
</dbReference>
<keyword evidence="1" id="KW-0812">Transmembrane</keyword>
<sequence length="135" mass="16187">MNHVRNWTKIWNIERVFYKLWDGVALPRPVTQTFAIWFGMGFLLGMFKIPPFIMDHTLTRQIFCPWLFAFFMTRKQFQGRKPYLYLASFLLFQCRPKESFHGQWAKPIKKKTIQRRIRCVVRYGGEEDGATESIS</sequence>
<organism evidence="2 3">
    <name type="scientific">Enterococcus gallinarum</name>
    <dbReference type="NCBI Taxonomy" id="1353"/>
    <lineage>
        <taxon>Bacteria</taxon>
        <taxon>Bacillati</taxon>
        <taxon>Bacillota</taxon>
        <taxon>Bacilli</taxon>
        <taxon>Lactobacillales</taxon>
        <taxon>Enterococcaceae</taxon>
        <taxon>Enterococcus</taxon>
    </lineage>
</organism>
<evidence type="ECO:0000256" key="1">
    <source>
        <dbReference type="SAM" id="Phobius"/>
    </source>
</evidence>
<feature type="transmembrane region" description="Helical" evidence="1">
    <location>
        <begin position="34"/>
        <end position="53"/>
    </location>
</feature>
<dbReference type="OrthoDB" id="1645356at2"/>
<keyword evidence="1" id="KW-1133">Transmembrane helix</keyword>
<accession>A0A376GXV6</accession>
<protein>
    <submittedName>
        <fullName evidence="2">Conjugative transposon membrane protein</fullName>
    </submittedName>
</protein>
<keyword evidence="3" id="KW-1185">Reference proteome</keyword>
<evidence type="ECO:0000313" key="3">
    <source>
        <dbReference type="Proteomes" id="UP000254807"/>
    </source>
</evidence>
<gene>
    <name evidence="2" type="ORF">NCTC12360_01846</name>
</gene>
<dbReference type="AlphaFoldDB" id="A0A376GXV6"/>
<reference evidence="2 3" key="1">
    <citation type="submission" date="2018-06" db="EMBL/GenBank/DDBJ databases">
        <authorList>
            <consortium name="Pathogen Informatics"/>
            <person name="Doyle S."/>
        </authorList>
    </citation>
    <scope>NUCLEOTIDE SEQUENCE [LARGE SCALE GENOMIC DNA]</scope>
    <source>
        <strain evidence="2 3">NCTC12360</strain>
    </source>
</reference>